<dbReference type="FunFam" id="3.30.300.30:FF:000007">
    <property type="entry name" value="4-coumarate--CoA ligase 2"/>
    <property type="match status" value="1"/>
</dbReference>
<dbReference type="Gene3D" id="3.40.50.12780">
    <property type="entry name" value="N-terminal domain of ligase-like"/>
    <property type="match status" value="1"/>
</dbReference>
<feature type="domain" description="AMP-dependent synthetase/ligase" evidence="2">
    <location>
        <begin position="53"/>
        <end position="438"/>
    </location>
</feature>
<dbReference type="InterPro" id="IPR042099">
    <property type="entry name" value="ANL_N_sf"/>
</dbReference>
<gene>
    <name evidence="4" type="ORF">FN846DRAFT_438315</name>
</gene>
<dbReference type="InterPro" id="IPR020845">
    <property type="entry name" value="AMP-binding_CS"/>
</dbReference>
<reference evidence="4 5" key="1">
    <citation type="submission" date="2019-09" db="EMBL/GenBank/DDBJ databases">
        <title>Draft genome of the ectomycorrhizal ascomycete Sphaerosporella brunnea.</title>
        <authorList>
            <consortium name="DOE Joint Genome Institute"/>
            <person name="Benucci G.M."/>
            <person name="Marozzi G."/>
            <person name="Antonielli L."/>
            <person name="Sanchez S."/>
            <person name="Marco P."/>
            <person name="Wang X."/>
            <person name="Falini L.B."/>
            <person name="Barry K."/>
            <person name="Haridas S."/>
            <person name="Lipzen A."/>
            <person name="Labutti K."/>
            <person name="Grigoriev I.V."/>
            <person name="Murat C."/>
            <person name="Martin F."/>
            <person name="Albertini E."/>
            <person name="Donnini D."/>
            <person name="Bonito G."/>
        </authorList>
    </citation>
    <scope>NUCLEOTIDE SEQUENCE [LARGE SCALE GENOMIC DNA]</scope>
    <source>
        <strain evidence="4 5">Sb_GMNB300</strain>
    </source>
</reference>
<evidence type="ECO:0008006" key="6">
    <source>
        <dbReference type="Google" id="ProtNLM"/>
    </source>
</evidence>
<organism evidence="4 5">
    <name type="scientific">Sphaerosporella brunnea</name>
    <dbReference type="NCBI Taxonomy" id="1250544"/>
    <lineage>
        <taxon>Eukaryota</taxon>
        <taxon>Fungi</taxon>
        <taxon>Dikarya</taxon>
        <taxon>Ascomycota</taxon>
        <taxon>Pezizomycotina</taxon>
        <taxon>Pezizomycetes</taxon>
        <taxon>Pezizales</taxon>
        <taxon>Pyronemataceae</taxon>
        <taxon>Sphaerosporella</taxon>
    </lineage>
</organism>
<dbReference type="InParanoid" id="A0A5J5F514"/>
<dbReference type="GO" id="GO:0016405">
    <property type="term" value="F:CoA-ligase activity"/>
    <property type="evidence" value="ECO:0007669"/>
    <property type="project" value="TreeGrafter"/>
</dbReference>
<dbReference type="AlphaFoldDB" id="A0A5J5F514"/>
<dbReference type="InterPro" id="IPR000873">
    <property type="entry name" value="AMP-dep_synth/lig_dom"/>
</dbReference>
<protein>
    <recommendedName>
        <fullName evidence="6">4-coumarate-CoA ligase</fullName>
    </recommendedName>
</protein>
<proteinExistence type="inferred from homology"/>
<evidence type="ECO:0000313" key="4">
    <source>
        <dbReference type="EMBL" id="KAA8911396.1"/>
    </source>
</evidence>
<dbReference type="InterPro" id="IPR045851">
    <property type="entry name" value="AMP-bd_C_sf"/>
</dbReference>
<feature type="domain" description="AMP-binding enzyme C-terminal" evidence="3">
    <location>
        <begin position="489"/>
        <end position="563"/>
    </location>
</feature>
<evidence type="ECO:0000259" key="2">
    <source>
        <dbReference type="Pfam" id="PF00501"/>
    </source>
</evidence>
<evidence type="ECO:0000259" key="3">
    <source>
        <dbReference type="Pfam" id="PF13193"/>
    </source>
</evidence>
<dbReference type="SUPFAM" id="SSF56801">
    <property type="entry name" value="Acetyl-CoA synthetase-like"/>
    <property type="match status" value="1"/>
</dbReference>
<dbReference type="Gene3D" id="3.30.300.30">
    <property type="match status" value="1"/>
</dbReference>
<dbReference type="Pfam" id="PF13193">
    <property type="entry name" value="AMP-binding_C"/>
    <property type="match status" value="1"/>
</dbReference>
<dbReference type="CDD" id="cd05911">
    <property type="entry name" value="Firefly_Luc_like"/>
    <property type="match status" value="1"/>
</dbReference>
<sequence length="581" mass="63532">MSVADYLSAPRDFTLRSRWSIDVPSTDLCTFIFGTPTAPLSRTPVYHAAESPTTHNLSLHSYRRLVQKLANGLRSAGLAPGQRVLVFSANNVFYPSLYLGIVAAGGIFTGANPGYTTRELAFQLKDSGAVFLFADRTILGTAVEAAEQVGLDRGRVFVFDDGLLLGDVPGGSGVDRWVSDAGDAGNSYGVRHWSEVVSASSDFSWAAFTTEEEAHTTAAINYSSGTTGVPKGVEITHRNLIANALQVIHLNHLSPEIRKLGSTQIGMLPMYHAYGQTYYVMIFPALGTKLYILPRFDFVRLLAYIQQYRVTSISGVPPIMVALAKHPQVENFDLSSIRALGSGAAPLGKDVAREVESRFHRRFGTSLRVRQGWGMTEATCSVMGHHPEDFVPDEGSVGELLANCEAKVVDPDNHAISFPASVPGELLIRAPNVCKGYFNNPAATAEVFTRDGWLKTGDIAYYSPQGKFYIVDRRKELIKVKGHQVAPAELEGVLLDHPRIVDAAVVGVATPDGEERPTAYVVKNAQLTEHEVVVWIEERCARHKWITGGVRFVESIPKNPSGKILRREVRAWAQREGKAKL</sequence>
<dbReference type="OrthoDB" id="6509636at2759"/>
<keyword evidence="5" id="KW-1185">Reference proteome</keyword>
<comment type="similarity">
    <text evidence="1">Belongs to the ATP-dependent AMP-binding enzyme family.</text>
</comment>
<dbReference type="PANTHER" id="PTHR24096">
    <property type="entry name" value="LONG-CHAIN-FATTY-ACID--COA LIGASE"/>
    <property type="match status" value="1"/>
</dbReference>
<dbReference type="PANTHER" id="PTHR24096:SF424">
    <property type="entry name" value="ACETYL-COA SYNTHETASE-LIKE PROTEIN-RELATED"/>
    <property type="match status" value="1"/>
</dbReference>
<evidence type="ECO:0000313" key="5">
    <source>
        <dbReference type="Proteomes" id="UP000326924"/>
    </source>
</evidence>
<dbReference type="InterPro" id="IPR025110">
    <property type="entry name" value="AMP-bd_C"/>
</dbReference>
<comment type="caution">
    <text evidence="4">The sequence shown here is derived from an EMBL/GenBank/DDBJ whole genome shotgun (WGS) entry which is preliminary data.</text>
</comment>
<dbReference type="Pfam" id="PF00501">
    <property type="entry name" value="AMP-binding"/>
    <property type="match status" value="1"/>
</dbReference>
<evidence type="ECO:0000256" key="1">
    <source>
        <dbReference type="ARBA" id="ARBA00006432"/>
    </source>
</evidence>
<dbReference type="Proteomes" id="UP000326924">
    <property type="component" value="Unassembled WGS sequence"/>
</dbReference>
<dbReference type="PROSITE" id="PS00455">
    <property type="entry name" value="AMP_BINDING"/>
    <property type="match status" value="1"/>
</dbReference>
<name>A0A5J5F514_9PEZI</name>
<accession>A0A5J5F514</accession>
<dbReference type="EMBL" id="VXIS01000036">
    <property type="protein sequence ID" value="KAA8911396.1"/>
    <property type="molecule type" value="Genomic_DNA"/>
</dbReference>